<dbReference type="HAMAP" id="MF_00973">
    <property type="entry name" value="Gluconeogen_factor"/>
    <property type="match status" value="1"/>
</dbReference>
<comment type="caution">
    <text evidence="3">The sequence shown here is derived from an EMBL/GenBank/DDBJ whole genome shotgun (WGS) entry which is preliminary data.</text>
</comment>
<comment type="subcellular location">
    <subcellularLocation>
        <location evidence="2">Cytoplasm</location>
    </subcellularLocation>
</comment>
<dbReference type="InterPro" id="IPR038136">
    <property type="entry name" value="CofD-like_dom_sf"/>
</dbReference>
<dbReference type="PANTHER" id="PTHR30135:SF3">
    <property type="entry name" value="GLUCONEOGENESIS FACTOR-RELATED"/>
    <property type="match status" value="1"/>
</dbReference>
<name>A0A7W8FXF1_9FIRM</name>
<dbReference type="NCBIfam" id="TIGR01826">
    <property type="entry name" value="CofD_related"/>
    <property type="match status" value="1"/>
</dbReference>
<accession>A0A7W8FXF1</accession>
<proteinExistence type="inferred from homology"/>
<dbReference type="InterPro" id="IPR010119">
    <property type="entry name" value="Gluconeogen_factor"/>
</dbReference>
<evidence type="ECO:0000313" key="4">
    <source>
        <dbReference type="Proteomes" id="UP000539953"/>
    </source>
</evidence>
<dbReference type="GO" id="GO:0043743">
    <property type="term" value="F:LPPG:FO 2-phospho-L-lactate transferase activity"/>
    <property type="evidence" value="ECO:0007669"/>
    <property type="project" value="InterPro"/>
</dbReference>
<dbReference type="GO" id="GO:0005737">
    <property type="term" value="C:cytoplasm"/>
    <property type="evidence" value="ECO:0007669"/>
    <property type="project" value="UniProtKB-SubCell"/>
</dbReference>
<dbReference type="GO" id="GO:0008360">
    <property type="term" value="P:regulation of cell shape"/>
    <property type="evidence" value="ECO:0007669"/>
    <property type="project" value="UniProtKB-UniRule"/>
</dbReference>
<dbReference type="CDD" id="cd07187">
    <property type="entry name" value="YvcK_like"/>
    <property type="match status" value="1"/>
</dbReference>
<evidence type="ECO:0000256" key="2">
    <source>
        <dbReference type="HAMAP-Rule" id="MF_00973"/>
    </source>
</evidence>
<sequence length="326" mass="36167">MKNIVVIGGGTGLSSMLRGMKKLENVNITAVVTVADDGGSTGRIRDIYNVPAVGDIRNVLVAMADEDSEHLMADLMNYRFTGDKDVGGHNLGNLIFLALMETTGSFIGAIEAISKVLKVKGNILPSTLDIVTLYAMMEDGTLVRGEKNIPKANNNINHVFYQSRVTPYRQALIAIREADLIIYGIGSLYTSIMPNLIIPEISEEIAANPCPKIYFCNAMTQPGETDNYSMEDHIRAIAKHSFEKPVDLVVVNDSYIPNSILEKYEKEGSYLVRVGEKDHDYGIMKRTLVEFDAQGRIRHNSMAVKEAVQEILDKMNDKEDLRVLHE</sequence>
<comment type="function">
    <text evidence="2">Required for morphogenesis under gluconeogenic growth conditions.</text>
</comment>
<dbReference type="AlphaFoldDB" id="A0A7W8FXF1"/>
<dbReference type="SUPFAM" id="SSF142338">
    <property type="entry name" value="CofD-like"/>
    <property type="match status" value="1"/>
</dbReference>
<dbReference type="Gene3D" id="3.40.50.10680">
    <property type="entry name" value="CofD-like domains"/>
    <property type="match status" value="1"/>
</dbReference>
<dbReference type="InterPro" id="IPR002882">
    <property type="entry name" value="CofD"/>
</dbReference>
<organism evidence="3 4">
    <name type="scientific">Catenisphaera adipataccumulans</name>
    <dbReference type="NCBI Taxonomy" id="700500"/>
    <lineage>
        <taxon>Bacteria</taxon>
        <taxon>Bacillati</taxon>
        <taxon>Bacillota</taxon>
        <taxon>Erysipelotrichia</taxon>
        <taxon>Erysipelotrichales</taxon>
        <taxon>Erysipelotrichaceae</taxon>
        <taxon>Catenisphaera</taxon>
    </lineage>
</organism>
<evidence type="ECO:0000313" key="3">
    <source>
        <dbReference type="EMBL" id="MBB5182872.1"/>
    </source>
</evidence>
<keyword evidence="1 2" id="KW-0963">Cytoplasm</keyword>
<gene>
    <name evidence="3" type="ORF">HNQ47_000892</name>
</gene>
<protein>
    <recommendedName>
        <fullName evidence="2">Putative gluconeogenesis factor</fullName>
    </recommendedName>
</protein>
<comment type="similarity">
    <text evidence="2">Belongs to the gluconeogenesis factor family.</text>
</comment>
<dbReference type="Pfam" id="PF01933">
    <property type="entry name" value="CofD"/>
    <property type="match status" value="1"/>
</dbReference>
<dbReference type="PANTHER" id="PTHR30135">
    <property type="entry name" value="UNCHARACTERIZED PROTEIN YVCK-RELATED"/>
    <property type="match status" value="1"/>
</dbReference>
<evidence type="ECO:0000256" key="1">
    <source>
        <dbReference type="ARBA" id="ARBA00022490"/>
    </source>
</evidence>
<dbReference type="RefSeq" id="WP_183327962.1">
    <property type="nucleotide sequence ID" value="NZ_JACHHK010000003.1"/>
</dbReference>
<keyword evidence="4" id="KW-1185">Reference proteome</keyword>
<dbReference type="Proteomes" id="UP000539953">
    <property type="component" value="Unassembled WGS sequence"/>
</dbReference>
<dbReference type="EMBL" id="JACHHK010000003">
    <property type="protein sequence ID" value="MBB5182872.1"/>
    <property type="molecule type" value="Genomic_DNA"/>
</dbReference>
<reference evidence="3 4" key="1">
    <citation type="submission" date="2020-08" db="EMBL/GenBank/DDBJ databases">
        <title>Genomic Encyclopedia of Type Strains, Phase IV (KMG-IV): sequencing the most valuable type-strain genomes for metagenomic binning, comparative biology and taxonomic classification.</title>
        <authorList>
            <person name="Goeker M."/>
        </authorList>
    </citation>
    <scope>NUCLEOTIDE SEQUENCE [LARGE SCALE GENOMIC DNA]</scope>
    <source>
        <strain evidence="3 4">DSM 25799</strain>
    </source>
</reference>